<reference evidence="1" key="1">
    <citation type="submission" date="2014-01" db="EMBL/GenBank/DDBJ databases">
        <authorList>
            <person name="Brown-Elliot B."/>
            <person name="Wallace R."/>
            <person name="Lenaerts A."/>
            <person name="Ordway D."/>
            <person name="DeGroote M.A."/>
            <person name="Parker T."/>
            <person name="Sizemore C."/>
            <person name="Tallon L.J."/>
            <person name="Sadzewicz L.K."/>
            <person name="Sengamalay N."/>
            <person name="Fraser C.M."/>
            <person name="Hine E."/>
            <person name="Shefchek K.A."/>
            <person name="Das S.P."/>
            <person name="Tettelin H."/>
        </authorList>
    </citation>
    <scope>NUCLEOTIDE SEQUENCE [LARGE SCALE GENOMIC DNA]</scope>
    <source>
        <strain evidence="1">4042</strain>
    </source>
</reference>
<comment type="caution">
    <text evidence="1">The sequence shown here is derived from an EMBL/GenBank/DDBJ whole genome shotgun (WGS) entry which is preliminary data.</text>
</comment>
<dbReference type="EMBL" id="JAOB01000042">
    <property type="protein sequence ID" value="EUA42196.1"/>
    <property type="molecule type" value="Genomic_DNA"/>
</dbReference>
<gene>
    <name evidence="1" type="ORF">I553_6056</name>
</gene>
<name>X8BFE0_MYCXE</name>
<proteinExistence type="predicted"/>
<protein>
    <submittedName>
        <fullName evidence="1">Transcriptional regulator, LuxR family domain protein</fullName>
    </submittedName>
</protein>
<organism evidence="1">
    <name type="scientific">Mycobacterium xenopi 4042</name>
    <dbReference type="NCBI Taxonomy" id="1299334"/>
    <lineage>
        <taxon>Bacteria</taxon>
        <taxon>Bacillati</taxon>
        <taxon>Actinomycetota</taxon>
        <taxon>Actinomycetes</taxon>
        <taxon>Mycobacteriales</taxon>
        <taxon>Mycobacteriaceae</taxon>
        <taxon>Mycobacterium</taxon>
    </lineage>
</organism>
<evidence type="ECO:0000313" key="1">
    <source>
        <dbReference type="EMBL" id="EUA42196.1"/>
    </source>
</evidence>
<dbReference type="AlphaFoldDB" id="X8BFE0"/>
<sequence>MISGDPLTGREGELKLIRRALSGFGNYSGVIIAGPPVWARLGSHERYWLARPRQVPAPTGLWAPSLPDRCRWAHSPLCLPTRWLSRCSVCGG</sequence>
<accession>X8BFE0</accession>